<dbReference type="CDD" id="cd04301">
    <property type="entry name" value="NAT_SF"/>
    <property type="match status" value="1"/>
</dbReference>
<organism evidence="4 5">
    <name type="scientific">Ruminococcus albus SY3</name>
    <dbReference type="NCBI Taxonomy" id="1341156"/>
    <lineage>
        <taxon>Bacteria</taxon>
        <taxon>Bacillati</taxon>
        <taxon>Bacillota</taxon>
        <taxon>Clostridia</taxon>
        <taxon>Eubacteriales</taxon>
        <taxon>Oscillospiraceae</taxon>
        <taxon>Ruminococcus</taxon>
    </lineage>
</organism>
<accession>A0A011VTI4</accession>
<dbReference type="InterPro" id="IPR016181">
    <property type="entry name" value="Acyl_CoA_acyltransferase"/>
</dbReference>
<dbReference type="SUPFAM" id="SSF55729">
    <property type="entry name" value="Acyl-CoA N-acyltransferases (Nat)"/>
    <property type="match status" value="1"/>
</dbReference>
<reference evidence="4 5" key="1">
    <citation type="submission" date="2013-06" db="EMBL/GenBank/DDBJ databases">
        <title>Rumen cellulosomics: divergent fiber-degrading strategies revealed by comparative genome-wide analysis of six Ruminococcal strains.</title>
        <authorList>
            <person name="Dassa B."/>
            <person name="Borovok I."/>
            <person name="Lamed R."/>
            <person name="Flint H."/>
            <person name="Yeoman C.J."/>
            <person name="White B."/>
            <person name="Bayer E.A."/>
        </authorList>
    </citation>
    <scope>NUCLEOTIDE SEQUENCE [LARGE SCALE GENOMIC DNA]</scope>
    <source>
        <strain evidence="4 5">SY3</strain>
    </source>
</reference>
<gene>
    <name evidence="4" type="ORF">RASY3_16605</name>
</gene>
<sequence length="150" mass="17233">MVELRPVDKNNIDYVLTLEVHEYQKSYVSTVAESLAQAYVYNDNAYPFAVYSGDEIVGFIMMGYYEVKQYYTLWKFLIDKDHQRRGYGRKALALGIKFLKDRFDVDSVYTGVVPGNAVANRLYRSVGFVPTGLIELGMEEMRLVLSQEGQ</sequence>
<dbReference type="EMBL" id="JEOB01000004">
    <property type="protein sequence ID" value="EXM37928.1"/>
    <property type="molecule type" value="Genomic_DNA"/>
</dbReference>
<dbReference type="Pfam" id="PF00583">
    <property type="entry name" value="Acetyltransf_1"/>
    <property type="match status" value="1"/>
</dbReference>
<dbReference type="AlphaFoldDB" id="A0A011VTI4"/>
<comment type="caution">
    <text evidence="4">The sequence shown here is derived from an EMBL/GenBank/DDBJ whole genome shotgun (WGS) entry which is preliminary data.</text>
</comment>
<evidence type="ECO:0000313" key="4">
    <source>
        <dbReference type="EMBL" id="EXM37928.1"/>
    </source>
</evidence>
<dbReference type="InterPro" id="IPR000182">
    <property type="entry name" value="GNAT_dom"/>
</dbReference>
<dbReference type="GO" id="GO:0016747">
    <property type="term" value="F:acyltransferase activity, transferring groups other than amino-acyl groups"/>
    <property type="evidence" value="ECO:0007669"/>
    <property type="project" value="InterPro"/>
</dbReference>
<dbReference type="InterPro" id="IPR050680">
    <property type="entry name" value="YpeA/RimI_acetyltransf"/>
</dbReference>
<keyword evidence="1 4" id="KW-0808">Transferase</keyword>
<feature type="domain" description="N-acetyltransferase" evidence="3">
    <location>
        <begin position="2"/>
        <end position="146"/>
    </location>
</feature>
<evidence type="ECO:0000256" key="2">
    <source>
        <dbReference type="ARBA" id="ARBA00023315"/>
    </source>
</evidence>
<evidence type="ECO:0000259" key="3">
    <source>
        <dbReference type="PROSITE" id="PS51186"/>
    </source>
</evidence>
<evidence type="ECO:0000313" key="5">
    <source>
        <dbReference type="Proteomes" id="UP000021369"/>
    </source>
</evidence>
<dbReference type="PATRIC" id="fig|1341156.4.peg.2921"/>
<dbReference type="PROSITE" id="PS51186">
    <property type="entry name" value="GNAT"/>
    <property type="match status" value="1"/>
</dbReference>
<proteinExistence type="predicted"/>
<protein>
    <submittedName>
        <fullName evidence="4">Acetyltransferase</fullName>
    </submittedName>
</protein>
<keyword evidence="2" id="KW-0012">Acyltransferase</keyword>
<dbReference type="Proteomes" id="UP000021369">
    <property type="component" value="Unassembled WGS sequence"/>
</dbReference>
<dbReference type="OrthoDB" id="9127144at2"/>
<evidence type="ECO:0000256" key="1">
    <source>
        <dbReference type="ARBA" id="ARBA00022679"/>
    </source>
</evidence>
<dbReference type="PANTHER" id="PTHR43420">
    <property type="entry name" value="ACETYLTRANSFERASE"/>
    <property type="match status" value="1"/>
</dbReference>
<dbReference type="RefSeq" id="WP_037289975.1">
    <property type="nucleotide sequence ID" value="NZ_JEOB01000004.1"/>
</dbReference>
<keyword evidence="5" id="KW-1185">Reference proteome</keyword>
<name>A0A011VTI4_RUMAL</name>
<dbReference type="Gene3D" id="3.40.630.30">
    <property type="match status" value="1"/>
</dbReference>